<reference evidence="1 2" key="1">
    <citation type="journal article" date="2022" name="Plant J.">
        <title>Chromosome-level genome of Camellia lanceoleosa provides a valuable resource for understanding genome evolution and self-incompatibility.</title>
        <authorList>
            <person name="Gong W."/>
            <person name="Xiao S."/>
            <person name="Wang L."/>
            <person name="Liao Z."/>
            <person name="Chang Y."/>
            <person name="Mo W."/>
            <person name="Hu G."/>
            <person name="Li W."/>
            <person name="Zhao G."/>
            <person name="Zhu H."/>
            <person name="Hu X."/>
            <person name="Ji K."/>
            <person name="Xiang X."/>
            <person name="Song Q."/>
            <person name="Yuan D."/>
            <person name="Jin S."/>
            <person name="Zhang L."/>
        </authorList>
    </citation>
    <scope>NUCLEOTIDE SEQUENCE [LARGE SCALE GENOMIC DNA]</scope>
    <source>
        <strain evidence="1">SQ_2022a</strain>
    </source>
</reference>
<name>A0ACC0H9V4_9ERIC</name>
<dbReference type="Proteomes" id="UP001060215">
    <property type="component" value="Chromosome 5"/>
</dbReference>
<accession>A0ACC0H9V4</accession>
<dbReference type="EMBL" id="CM045762">
    <property type="protein sequence ID" value="KAI8009739.1"/>
    <property type="molecule type" value="Genomic_DNA"/>
</dbReference>
<protein>
    <submittedName>
        <fullName evidence="1">Leucine-rich repeat receptor-like protein kinase</fullName>
    </submittedName>
</protein>
<evidence type="ECO:0000313" key="1">
    <source>
        <dbReference type="EMBL" id="KAI8009739.1"/>
    </source>
</evidence>
<evidence type="ECO:0000313" key="2">
    <source>
        <dbReference type="Proteomes" id="UP001060215"/>
    </source>
</evidence>
<proteinExistence type="predicted"/>
<sequence length="97" mass="10440">MAMTEKCDVYSFGVLALEVLMGSHPGTLISNLTSLVDQGIQLKDVLDPCLLPPTTQKIADELTSIVNLALRCLCADLKSQPTMHVASELLEMHAGDD</sequence>
<gene>
    <name evidence="1" type="ORF">LOK49_LG06G02391</name>
</gene>
<keyword evidence="2" id="KW-1185">Reference proteome</keyword>
<organism evidence="1 2">
    <name type="scientific">Camellia lanceoleosa</name>
    <dbReference type="NCBI Taxonomy" id="1840588"/>
    <lineage>
        <taxon>Eukaryota</taxon>
        <taxon>Viridiplantae</taxon>
        <taxon>Streptophyta</taxon>
        <taxon>Embryophyta</taxon>
        <taxon>Tracheophyta</taxon>
        <taxon>Spermatophyta</taxon>
        <taxon>Magnoliopsida</taxon>
        <taxon>eudicotyledons</taxon>
        <taxon>Gunneridae</taxon>
        <taxon>Pentapetalae</taxon>
        <taxon>asterids</taxon>
        <taxon>Ericales</taxon>
        <taxon>Theaceae</taxon>
        <taxon>Camellia</taxon>
    </lineage>
</organism>
<comment type="caution">
    <text evidence="1">The sequence shown here is derived from an EMBL/GenBank/DDBJ whole genome shotgun (WGS) entry which is preliminary data.</text>
</comment>